<gene>
    <name evidence="1" type="ORF">BU14_0249s0004</name>
</gene>
<keyword evidence="2" id="KW-1185">Reference proteome</keyword>
<proteinExistence type="predicted"/>
<evidence type="ECO:0000313" key="2">
    <source>
        <dbReference type="Proteomes" id="UP000218209"/>
    </source>
</evidence>
<protein>
    <submittedName>
        <fullName evidence="1">Uncharacterized protein</fullName>
    </submittedName>
</protein>
<sequence>MPPAATTPAHGPAVARCTLRPDASTGVAFFADRAAVVIALTRRTAMSGRLFSASSTFSALPRSSSLIKPETRALLLLAIAETLPPSRARVHLPPCADAGRPLALTWPGVGSASSLLSDGGQQAPVAACRGGIAGPHESVPGPLRPAHGDSAVRPLLPAVRPPRSSSAADEFAGAASAGGFRLFTPYEVGASIACFAGVQLSPGRQVKLMNELTIGAIEGNIAGIVAFEEDISLVTDAIMTLYHRTHRGKLPYATKCHKLRVLRHMR</sequence>
<dbReference type="AlphaFoldDB" id="A0A1X6P353"/>
<evidence type="ECO:0000313" key="1">
    <source>
        <dbReference type="EMBL" id="OSX75185.1"/>
    </source>
</evidence>
<dbReference type="EMBL" id="KV918915">
    <property type="protein sequence ID" value="OSX75185.1"/>
    <property type="molecule type" value="Genomic_DNA"/>
</dbReference>
<organism evidence="1 2">
    <name type="scientific">Porphyra umbilicalis</name>
    <name type="common">Purple laver</name>
    <name type="synonym">Red alga</name>
    <dbReference type="NCBI Taxonomy" id="2786"/>
    <lineage>
        <taxon>Eukaryota</taxon>
        <taxon>Rhodophyta</taxon>
        <taxon>Bangiophyceae</taxon>
        <taxon>Bangiales</taxon>
        <taxon>Bangiaceae</taxon>
        <taxon>Porphyra</taxon>
    </lineage>
</organism>
<name>A0A1X6P353_PORUM</name>
<accession>A0A1X6P353</accession>
<reference evidence="1 2" key="1">
    <citation type="submission" date="2017-03" db="EMBL/GenBank/DDBJ databases">
        <title>WGS assembly of Porphyra umbilicalis.</title>
        <authorList>
            <person name="Brawley S.H."/>
            <person name="Blouin N.A."/>
            <person name="Ficko-Blean E."/>
            <person name="Wheeler G.L."/>
            <person name="Lohr M."/>
            <person name="Goodson H.V."/>
            <person name="Jenkins J.W."/>
            <person name="Blaby-Haas C.E."/>
            <person name="Helliwell K.E."/>
            <person name="Chan C."/>
            <person name="Marriage T."/>
            <person name="Bhattacharya D."/>
            <person name="Klein A.S."/>
            <person name="Badis Y."/>
            <person name="Brodie J."/>
            <person name="Cao Y."/>
            <person name="Collen J."/>
            <person name="Dittami S.M."/>
            <person name="Gachon C.M."/>
            <person name="Green B.R."/>
            <person name="Karpowicz S."/>
            <person name="Kim J.W."/>
            <person name="Kudahl U."/>
            <person name="Lin S."/>
            <person name="Michel G."/>
            <person name="Mittag M."/>
            <person name="Olson B.J."/>
            <person name="Pangilinan J."/>
            <person name="Peng Y."/>
            <person name="Qiu H."/>
            <person name="Shu S."/>
            <person name="Singer J.T."/>
            <person name="Smith A.G."/>
            <person name="Sprecher B.N."/>
            <person name="Wagner V."/>
            <person name="Wang W."/>
            <person name="Wang Z.-Y."/>
            <person name="Yan J."/>
            <person name="Yarish C."/>
            <person name="Zoeuner-Riek S."/>
            <person name="Zhuang Y."/>
            <person name="Zou Y."/>
            <person name="Lindquist E.A."/>
            <person name="Grimwood J."/>
            <person name="Barry K."/>
            <person name="Rokhsar D.S."/>
            <person name="Schmutz J."/>
            <person name="Stiller J.W."/>
            <person name="Grossman A.R."/>
            <person name="Prochnik S.E."/>
        </authorList>
    </citation>
    <scope>NUCLEOTIDE SEQUENCE [LARGE SCALE GENOMIC DNA]</scope>
    <source>
        <strain evidence="1">4086291</strain>
    </source>
</reference>
<dbReference type="Proteomes" id="UP000218209">
    <property type="component" value="Unassembled WGS sequence"/>
</dbReference>